<organism evidence="1 2">
    <name type="scientific">Thelephora terrestris</name>
    <dbReference type="NCBI Taxonomy" id="56493"/>
    <lineage>
        <taxon>Eukaryota</taxon>
        <taxon>Fungi</taxon>
        <taxon>Dikarya</taxon>
        <taxon>Basidiomycota</taxon>
        <taxon>Agaricomycotina</taxon>
        <taxon>Agaricomycetes</taxon>
        <taxon>Thelephorales</taxon>
        <taxon>Thelephoraceae</taxon>
        <taxon>Thelephora</taxon>
    </lineage>
</organism>
<accession>A0A9P6HAJ3</accession>
<dbReference type="SUPFAM" id="SSF54427">
    <property type="entry name" value="NTF2-like"/>
    <property type="match status" value="1"/>
</dbReference>
<evidence type="ECO:0000313" key="1">
    <source>
        <dbReference type="EMBL" id="KAF9781174.1"/>
    </source>
</evidence>
<evidence type="ECO:0008006" key="3">
    <source>
        <dbReference type="Google" id="ProtNLM"/>
    </source>
</evidence>
<gene>
    <name evidence="1" type="ORF">BJ322DRAFT_1023271</name>
</gene>
<reference evidence="1" key="2">
    <citation type="submission" date="2020-11" db="EMBL/GenBank/DDBJ databases">
        <authorList>
            <consortium name="DOE Joint Genome Institute"/>
            <person name="Kuo A."/>
            <person name="Miyauchi S."/>
            <person name="Kiss E."/>
            <person name="Drula E."/>
            <person name="Kohler A."/>
            <person name="Sanchez-Garcia M."/>
            <person name="Andreopoulos B."/>
            <person name="Barry K.W."/>
            <person name="Bonito G."/>
            <person name="Buee M."/>
            <person name="Carver A."/>
            <person name="Chen C."/>
            <person name="Cichocki N."/>
            <person name="Clum A."/>
            <person name="Culley D."/>
            <person name="Crous P.W."/>
            <person name="Fauchery L."/>
            <person name="Girlanda M."/>
            <person name="Hayes R."/>
            <person name="Keri Z."/>
            <person name="Labutti K."/>
            <person name="Lipzen A."/>
            <person name="Lombard V."/>
            <person name="Magnuson J."/>
            <person name="Maillard F."/>
            <person name="Morin E."/>
            <person name="Murat C."/>
            <person name="Nolan M."/>
            <person name="Ohm R."/>
            <person name="Pangilinan J."/>
            <person name="Pereira M."/>
            <person name="Perotto S."/>
            <person name="Peter M."/>
            <person name="Riley R."/>
            <person name="Sitrit Y."/>
            <person name="Stielow B."/>
            <person name="Szollosi G."/>
            <person name="Zifcakova L."/>
            <person name="Stursova M."/>
            <person name="Spatafora J.W."/>
            <person name="Tedersoo L."/>
            <person name="Vaario L.-M."/>
            <person name="Yamada A."/>
            <person name="Yan M."/>
            <person name="Wang P."/>
            <person name="Xu J."/>
            <person name="Bruns T."/>
            <person name="Baldrian P."/>
            <person name="Vilgalys R."/>
            <person name="Henrissat B."/>
            <person name="Grigoriev I.V."/>
            <person name="Hibbett D."/>
            <person name="Nagy L.G."/>
            <person name="Martin F.M."/>
        </authorList>
    </citation>
    <scope>NUCLEOTIDE SEQUENCE</scope>
    <source>
        <strain evidence="1">UH-Tt-Lm1</strain>
    </source>
</reference>
<proteinExistence type="predicted"/>
<reference evidence="1" key="1">
    <citation type="journal article" date="2020" name="Nat. Commun.">
        <title>Large-scale genome sequencing of mycorrhizal fungi provides insights into the early evolution of symbiotic traits.</title>
        <authorList>
            <person name="Miyauchi S."/>
            <person name="Kiss E."/>
            <person name="Kuo A."/>
            <person name="Drula E."/>
            <person name="Kohler A."/>
            <person name="Sanchez-Garcia M."/>
            <person name="Morin E."/>
            <person name="Andreopoulos B."/>
            <person name="Barry K.W."/>
            <person name="Bonito G."/>
            <person name="Buee M."/>
            <person name="Carver A."/>
            <person name="Chen C."/>
            <person name="Cichocki N."/>
            <person name="Clum A."/>
            <person name="Culley D."/>
            <person name="Crous P.W."/>
            <person name="Fauchery L."/>
            <person name="Girlanda M."/>
            <person name="Hayes R.D."/>
            <person name="Keri Z."/>
            <person name="LaButti K."/>
            <person name="Lipzen A."/>
            <person name="Lombard V."/>
            <person name="Magnuson J."/>
            <person name="Maillard F."/>
            <person name="Murat C."/>
            <person name="Nolan M."/>
            <person name="Ohm R.A."/>
            <person name="Pangilinan J."/>
            <person name="Pereira M.F."/>
            <person name="Perotto S."/>
            <person name="Peter M."/>
            <person name="Pfister S."/>
            <person name="Riley R."/>
            <person name="Sitrit Y."/>
            <person name="Stielow J.B."/>
            <person name="Szollosi G."/>
            <person name="Zifcakova L."/>
            <person name="Stursova M."/>
            <person name="Spatafora J.W."/>
            <person name="Tedersoo L."/>
            <person name="Vaario L.M."/>
            <person name="Yamada A."/>
            <person name="Yan M."/>
            <person name="Wang P."/>
            <person name="Xu J."/>
            <person name="Bruns T."/>
            <person name="Baldrian P."/>
            <person name="Vilgalys R."/>
            <person name="Dunand C."/>
            <person name="Henrissat B."/>
            <person name="Grigoriev I.V."/>
            <person name="Hibbett D."/>
            <person name="Nagy L.G."/>
            <person name="Martin F.M."/>
        </authorList>
    </citation>
    <scope>NUCLEOTIDE SEQUENCE</scope>
    <source>
        <strain evidence="1">UH-Tt-Lm1</strain>
    </source>
</reference>
<sequence>MSFIENPETPQLKLVSEWNAGFKEKNLDILGKSLHKDFRRYTYPRSLGQPVQTKEEWFGHLAKVIDITSEFEQTLHSVIEAPGKVVIHATNEAKNPLGVKTLRESIYIIHITDEDGDLKIKQIDEFTDSKTYLEVIKSFEAMKANK</sequence>
<comment type="caution">
    <text evidence="1">The sequence shown here is derived from an EMBL/GenBank/DDBJ whole genome shotgun (WGS) entry which is preliminary data.</text>
</comment>
<dbReference type="Gene3D" id="3.10.450.50">
    <property type="match status" value="1"/>
</dbReference>
<dbReference type="AlphaFoldDB" id="A0A9P6HAJ3"/>
<name>A0A9P6HAJ3_9AGAM</name>
<evidence type="ECO:0000313" key="2">
    <source>
        <dbReference type="Proteomes" id="UP000736335"/>
    </source>
</evidence>
<dbReference type="OrthoDB" id="3758478at2759"/>
<dbReference type="InterPro" id="IPR032710">
    <property type="entry name" value="NTF2-like_dom_sf"/>
</dbReference>
<dbReference type="Proteomes" id="UP000736335">
    <property type="component" value="Unassembled WGS sequence"/>
</dbReference>
<keyword evidence="2" id="KW-1185">Reference proteome</keyword>
<dbReference type="EMBL" id="WIUZ02000014">
    <property type="protein sequence ID" value="KAF9781174.1"/>
    <property type="molecule type" value="Genomic_DNA"/>
</dbReference>
<protein>
    <recommendedName>
        <fullName evidence="3">SnoaL-like domain-containing protein</fullName>
    </recommendedName>
</protein>